<name>A0A1X1PKJ0_9BURK</name>
<sequence length="63" mass="6749">MDDAVTMRTGSAARLPCDMRASVSCVNRGDRKAGRPIAGSMHFDTTKRVINQAFAGMASSNRC</sequence>
<comment type="caution">
    <text evidence="1">The sequence shown here is derived from an EMBL/GenBank/DDBJ whole genome shotgun (WGS) entry which is preliminary data.</text>
</comment>
<dbReference type="AlphaFoldDB" id="A0A1X1PKJ0"/>
<evidence type="ECO:0000313" key="1">
    <source>
        <dbReference type="EMBL" id="ORT87388.1"/>
    </source>
</evidence>
<organism evidence="1 2">
    <name type="scientific">Burkholderia puraquae</name>
    <dbReference type="NCBI Taxonomy" id="1904757"/>
    <lineage>
        <taxon>Bacteria</taxon>
        <taxon>Pseudomonadati</taxon>
        <taxon>Pseudomonadota</taxon>
        <taxon>Betaproteobacteria</taxon>
        <taxon>Burkholderiales</taxon>
        <taxon>Burkholderiaceae</taxon>
        <taxon>Burkholderia</taxon>
        <taxon>Burkholderia cepacia complex</taxon>
    </lineage>
</organism>
<dbReference type="Proteomes" id="UP000193146">
    <property type="component" value="Unassembled WGS sequence"/>
</dbReference>
<dbReference type="EMBL" id="NBYX01000003">
    <property type="protein sequence ID" value="ORT87388.1"/>
    <property type="molecule type" value="Genomic_DNA"/>
</dbReference>
<reference evidence="1 2" key="1">
    <citation type="submission" date="2017-04" db="EMBL/GenBank/DDBJ databases">
        <title>Burkholderia puraquae sp. nov., a novel Burkholderia cepacia complex species from hospital setting samples.</title>
        <authorList>
            <person name="Martina P."/>
            <person name="Leguizamon M."/>
            <person name="Prieto C."/>
            <person name="Sousa S."/>
            <person name="Montanaro P."/>
            <person name="Draghi W."/>
            <person name="Staembler M."/>
            <person name="Bettiol M."/>
            <person name="Figoli C."/>
            <person name="Palau J."/>
            <person name="Alvarez F."/>
            <person name="Benetti S."/>
            <person name="Anchat E."/>
            <person name="Vescina C."/>
            <person name="Ferreras J."/>
            <person name="Lasch P."/>
            <person name="Lagares A."/>
            <person name="Zorreguieta A."/>
            <person name="Yantorno O."/>
            <person name="Bosch A."/>
        </authorList>
    </citation>
    <scope>NUCLEOTIDE SEQUENCE [LARGE SCALE GENOMIC DNA]</scope>
    <source>
        <strain evidence="1 2">CAMPA 1040</strain>
    </source>
</reference>
<gene>
    <name evidence="1" type="ORF">B7G54_07665</name>
</gene>
<dbReference type="OrthoDB" id="9011938at2"/>
<keyword evidence="2" id="KW-1185">Reference proteome</keyword>
<protein>
    <submittedName>
        <fullName evidence="1">Uncharacterized protein</fullName>
    </submittedName>
</protein>
<accession>A0A1X1PKJ0</accession>
<evidence type="ECO:0000313" key="2">
    <source>
        <dbReference type="Proteomes" id="UP000193146"/>
    </source>
</evidence>
<proteinExistence type="predicted"/>